<feature type="signal peptide" evidence="3">
    <location>
        <begin position="1"/>
        <end position="21"/>
    </location>
</feature>
<accession>A0ABS2D347</accession>
<keyword evidence="3" id="KW-0378">Hydrolase</keyword>
<dbReference type="Gene3D" id="3.90.780.10">
    <property type="entry name" value="5'-Nucleotidase, C-terminal domain"/>
    <property type="match status" value="1"/>
</dbReference>
<dbReference type="SUPFAM" id="SSF56300">
    <property type="entry name" value="Metallo-dependent phosphatases"/>
    <property type="match status" value="1"/>
</dbReference>
<evidence type="ECO:0000313" key="7">
    <source>
        <dbReference type="Proteomes" id="UP000763641"/>
    </source>
</evidence>
<gene>
    <name evidence="6" type="ORF">ILT43_03145</name>
</gene>
<organism evidence="6 7">
    <name type="scientific">Sphingomonas longa</name>
    <dbReference type="NCBI Taxonomy" id="2778730"/>
    <lineage>
        <taxon>Bacteria</taxon>
        <taxon>Pseudomonadati</taxon>
        <taxon>Pseudomonadota</taxon>
        <taxon>Alphaproteobacteria</taxon>
        <taxon>Sphingomonadales</taxon>
        <taxon>Sphingomonadaceae</taxon>
        <taxon>Sphingomonas</taxon>
    </lineage>
</organism>
<reference evidence="6 7" key="1">
    <citation type="submission" date="2020-12" db="EMBL/GenBank/DDBJ databases">
        <title>Sphingomonas sp.</title>
        <authorList>
            <person name="Kim M.K."/>
        </authorList>
    </citation>
    <scope>NUCLEOTIDE SEQUENCE [LARGE SCALE GENOMIC DNA]</scope>
    <source>
        <strain evidence="6 7">BT552</strain>
    </source>
</reference>
<comment type="similarity">
    <text evidence="1 3">Belongs to the 5'-nucleotidase family.</text>
</comment>
<dbReference type="InterPro" id="IPR036907">
    <property type="entry name" value="5'-Nucleotdase_C_sf"/>
</dbReference>
<dbReference type="PANTHER" id="PTHR11575:SF24">
    <property type="entry name" value="5'-NUCLEOTIDASE"/>
    <property type="match status" value="1"/>
</dbReference>
<dbReference type="PRINTS" id="PR01607">
    <property type="entry name" value="APYRASEFAMLY"/>
</dbReference>
<dbReference type="Proteomes" id="UP000763641">
    <property type="component" value="Unassembled WGS sequence"/>
</dbReference>
<dbReference type="InterPro" id="IPR006179">
    <property type="entry name" value="5_nucleotidase/apyrase"/>
</dbReference>
<dbReference type="Gene3D" id="3.60.21.10">
    <property type="match status" value="1"/>
</dbReference>
<evidence type="ECO:0000256" key="1">
    <source>
        <dbReference type="ARBA" id="ARBA00006654"/>
    </source>
</evidence>
<dbReference type="InterPro" id="IPR004843">
    <property type="entry name" value="Calcineurin-like_PHP"/>
</dbReference>
<protein>
    <submittedName>
        <fullName evidence="6">Bifunctional metallophosphatase/5'-nucleotidase</fullName>
    </submittedName>
</protein>
<evidence type="ECO:0000259" key="4">
    <source>
        <dbReference type="Pfam" id="PF00149"/>
    </source>
</evidence>
<sequence length="587" mass="61512">MTARRFTTLLLPVLAALPGCAAQVARTGAAPIDVGILAINDFHGNLQPPHLAITAPDGTTPVPAGGAAYLASAIASLRRAHPNSITVSAGDMTGASPLPSSIFLDEPTITTMNAMGVDLNAVGNHEFDRGTTELLRLQNGGCARNATPLPCRLEKFGGARFQYLAGNTIMENGASLLPATAIRTFGQGSRRVTIGFIGLTTRTTNTLVSPTAIRGIHFADEADTANRLVPALREAGADTIVLLVHEGGYPQPETDPNGCAGLSGPIVDIAKRLDPAIQVVVSGHTHKAYICPNIASRPLLLTSAGKFGSIVTDMTLRFDPRSKRLIDSSARNVIVQGEAFEVDGRAVGLSDAVPRFAADPVVGKIVDRYVTASGPLAERVVGHMTRAPAPKDGPPRGYETELGNLVADAQLAVMSVPENGGAQVAFMNPGGIRTDLKIGDGGAVTFADAYAVQPFGNVLMVREFTGAQLRAVLEQQFDMGGKTLVLSVAGMTYAFDRSRPAGQRIIDVVVQGCPLIDAERYRVSVSNFLAVGGDGFTSFVVGRDIPGQGITDVDALSDYLGRSIVTPPRVNRIADRTPPGWTGPSTR</sequence>
<dbReference type="Pfam" id="PF02872">
    <property type="entry name" value="5_nucleotid_C"/>
    <property type="match status" value="1"/>
</dbReference>
<dbReference type="PANTHER" id="PTHR11575">
    <property type="entry name" value="5'-NUCLEOTIDASE-RELATED"/>
    <property type="match status" value="1"/>
</dbReference>
<dbReference type="EMBL" id="JAFEMC010000001">
    <property type="protein sequence ID" value="MBM6575352.1"/>
    <property type="molecule type" value="Genomic_DNA"/>
</dbReference>
<proteinExistence type="inferred from homology"/>
<dbReference type="Pfam" id="PF00149">
    <property type="entry name" value="Metallophos"/>
    <property type="match status" value="1"/>
</dbReference>
<keyword evidence="7" id="KW-1185">Reference proteome</keyword>
<dbReference type="RefSeq" id="WP_204194168.1">
    <property type="nucleotide sequence ID" value="NZ_JAFEMC010000001.1"/>
</dbReference>
<dbReference type="InterPro" id="IPR029052">
    <property type="entry name" value="Metallo-depent_PP-like"/>
</dbReference>
<dbReference type="PROSITE" id="PS00785">
    <property type="entry name" value="5_NUCLEOTIDASE_1"/>
    <property type="match status" value="1"/>
</dbReference>
<feature type="domain" description="5'-Nucleotidase C-terminal" evidence="5">
    <location>
        <begin position="381"/>
        <end position="539"/>
    </location>
</feature>
<evidence type="ECO:0000313" key="6">
    <source>
        <dbReference type="EMBL" id="MBM6575352.1"/>
    </source>
</evidence>
<evidence type="ECO:0000256" key="3">
    <source>
        <dbReference type="RuleBase" id="RU362119"/>
    </source>
</evidence>
<feature type="chain" id="PRO_5044972853" evidence="3">
    <location>
        <begin position="22"/>
        <end position="587"/>
    </location>
</feature>
<keyword evidence="2 3" id="KW-0732">Signal</keyword>
<keyword evidence="3" id="KW-0547">Nucleotide-binding</keyword>
<feature type="domain" description="Calcineurin-like phosphoesterase" evidence="4">
    <location>
        <begin position="36"/>
        <end position="287"/>
    </location>
</feature>
<name>A0ABS2D347_9SPHN</name>
<evidence type="ECO:0000256" key="2">
    <source>
        <dbReference type="ARBA" id="ARBA00022729"/>
    </source>
</evidence>
<dbReference type="InterPro" id="IPR008334">
    <property type="entry name" value="5'-Nucleotdase_C"/>
</dbReference>
<evidence type="ECO:0000259" key="5">
    <source>
        <dbReference type="Pfam" id="PF02872"/>
    </source>
</evidence>
<dbReference type="SUPFAM" id="SSF55816">
    <property type="entry name" value="5'-nucleotidase (syn. UDP-sugar hydrolase), C-terminal domain"/>
    <property type="match status" value="1"/>
</dbReference>
<comment type="caution">
    <text evidence="6">The sequence shown here is derived from an EMBL/GenBank/DDBJ whole genome shotgun (WGS) entry which is preliminary data.</text>
</comment>
<dbReference type="InterPro" id="IPR006146">
    <property type="entry name" value="5'-Nucleotdase_CS"/>
</dbReference>